<name>A0A9P6SUA9_9FUNG</name>
<dbReference type="PROSITE" id="PS50033">
    <property type="entry name" value="UBX"/>
    <property type="match status" value="1"/>
</dbReference>
<dbReference type="PANTHER" id="PTHR46424">
    <property type="entry name" value="UBX DOMAIN-CONTAINING PROTEIN 4"/>
    <property type="match status" value="1"/>
</dbReference>
<evidence type="ECO:0000313" key="3">
    <source>
        <dbReference type="EMBL" id="KAG0004018.1"/>
    </source>
</evidence>
<feature type="compositionally biased region" description="Polar residues" evidence="1">
    <location>
        <begin position="189"/>
        <end position="210"/>
    </location>
</feature>
<feature type="region of interest" description="Disordered" evidence="1">
    <location>
        <begin position="125"/>
        <end position="210"/>
    </location>
</feature>
<accession>A0A9P6SUA9</accession>
<dbReference type="Proteomes" id="UP000749646">
    <property type="component" value="Unassembled WGS sequence"/>
</dbReference>
<feature type="compositionally biased region" description="Low complexity" evidence="1">
    <location>
        <begin position="461"/>
        <end position="472"/>
    </location>
</feature>
<keyword evidence="4" id="KW-1185">Reference proteome</keyword>
<evidence type="ECO:0000256" key="1">
    <source>
        <dbReference type="SAM" id="MobiDB-lite"/>
    </source>
</evidence>
<gene>
    <name evidence="3" type="ORF">BGZ65_001046</name>
</gene>
<dbReference type="SMART" id="SM00166">
    <property type="entry name" value="UBX"/>
    <property type="match status" value="1"/>
</dbReference>
<dbReference type="InterPro" id="IPR029071">
    <property type="entry name" value="Ubiquitin-like_domsf"/>
</dbReference>
<reference evidence="3" key="1">
    <citation type="journal article" date="2020" name="Fungal Divers.">
        <title>Resolving the Mortierellaceae phylogeny through synthesis of multi-gene phylogenetics and phylogenomics.</title>
        <authorList>
            <person name="Vandepol N."/>
            <person name="Liber J."/>
            <person name="Desiro A."/>
            <person name="Na H."/>
            <person name="Kennedy M."/>
            <person name="Barry K."/>
            <person name="Grigoriev I.V."/>
            <person name="Miller A.N."/>
            <person name="O'Donnell K."/>
            <person name="Stajich J.E."/>
            <person name="Bonito G."/>
        </authorList>
    </citation>
    <scope>NUCLEOTIDE SEQUENCE</scope>
    <source>
        <strain evidence="3">MES-2147</strain>
    </source>
</reference>
<dbReference type="Gene3D" id="3.10.20.90">
    <property type="entry name" value="Phosphatidylinositol 3-kinase Catalytic Subunit, Chain A, domain 1"/>
    <property type="match status" value="1"/>
</dbReference>
<dbReference type="AlphaFoldDB" id="A0A9P6SUA9"/>
<dbReference type="PANTHER" id="PTHR46424:SF1">
    <property type="entry name" value="UBX DOMAIN-CONTAINING PROTEIN 4"/>
    <property type="match status" value="1"/>
</dbReference>
<dbReference type="GO" id="GO:0005783">
    <property type="term" value="C:endoplasmic reticulum"/>
    <property type="evidence" value="ECO:0007669"/>
    <property type="project" value="TreeGrafter"/>
</dbReference>
<dbReference type="GO" id="GO:0036503">
    <property type="term" value="P:ERAD pathway"/>
    <property type="evidence" value="ECO:0007669"/>
    <property type="project" value="TreeGrafter"/>
</dbReference>
<feature type="region of interest" description="Disordered" evidence="1">
    <location>
        <begin position="461"/>
        <end position="492"/>
    </location>
</feature>
<dbReference type="OrthoDB" id="2445133at2759"/>
<dbReference type="CDD" id="cd22249">
    <property type="entry name" value="UDM1_RNF168_RNF169-like"/>
    <property type="match status" value="1"/>
</dbReference>
<evidence type="ECO:0000313" key="4">
    <source>
        <dbReference type="Proteomes" id="UP000749646"/>
    </source>
</evidence>
<organism evidence="3 4">
    <name type="scientific">Modicella reniformis</name>
    <dbReference type="NCBI Taxonomy" id="1440133"/>
    <lineage>
        <taxon>Eukaryota</taxon>
        <taxon>Fungi</taxon>
        <taxon>Fungi incertae sedis</taxon>
        <taxon>Mucoromycota</taxon>
        <taxon>Mortierellomycotina</taxon>
        <taxon>Mortierellomycetes</taxon>
        <taxon>Mortierellales</taxon>
        <taxon>Mortierellaceae</taxon>
        <taxon>Modicella</taxon>
    </lineage>
</organism>
<protein>
    <recommendedName>
        <fullName evidence="2">UBX domain-containing protein</fullName>
    </recommendedName>
</protein>
<proteinExistence type="predicted"/>
<feature type="compositionally biased region" description="Basic and acidic residues" evidence="1">
    <location>
        <begin position="223"/>
        <end position="242"/>
    </location>
</feature>
<dbReference type="Pfam" id="PF23187">
    <property type="entry name" value="UBX7_N"/>
    <property type="match status" value="1"/>
</dbReference>
<feature type="compositionally biased region" description="Polar residues" evidence="1">
    <location>
        <begin position="135"/>
        <end position="171"/>
    </location>
</feature>
<dbReference type="CDD" id="cd01767">
    <property type="entry name" value="UBX"/>
    <property type="match status" value="1"/>
</dbReference>
<evidence type="ECO:0000259" key="2">
    <source>
        <dbReference type="PROSITE" id="PS50033"/>
    </source>
</evidence>
<feature type="domain" description="UBX" evidence="2">
    <location>
        <begin position="334"/>
        <end position="410"/>
    </location>
</feature>
<feature type="compositionally biased region" description="Basic and acidic residues" evidence="1">
    <location>
        <begin position="250"/>
        <end position="274"/>
    </location>
</feature>
<comment type="caution">
    <text evidence="3">The sequence shown here is derived from an EMBL/GenBank/DDBJ whole genome shotgun (WGS) entry which is preliminary data.</text>
</comment>
<feature type="region of interest" description="Disordered" evidence="1">
    <location>
        <begin position="223"/>
        <end position="274"/>
    </location>
</feature>
<dbReference type="InterPro" id="IPR001012">
    <property type="entry name" value="UBX_dom"/>
</dbReference>
<dbReference type="SUPFAM" id="SSF54236">
    <property type="entry name" value="Ubiquitin-like"/>
    <property type="match status" value="1"/>
</dbReference>
<dbReference type="EMBL" id="JAAAHW010000299">
    <property type="protein sequence ID" value="KAG0004018.1"/>
    <property type="molecule type" value="Genomic_DNA"/>
</dbReference>
<sequence>MTAVGGETPSVSLWFDGSIALAVETANTQGSILMVCLVQDDSESRVFEDRFSDTQVASVLSGLNLISLRLVKDSVEAVMFGQIFPIVMVPSLYLIRNGLLTDFMNSKVNVDQMLTRIERAVDGHFQIPPPPNAVVQPSTTASTTTLENPTSAGNPTANASASTPMPSSVSEPPQLMSPVFDANSPMIEASSSVNPSIQSSTAASPAGTNNAQVLKDLMKERQLKREKEEQQAEKQREIDRRASSRSLSDAQKELQDMQSKKLKDQLEKDKQEEAEYRKRVKMALEEDKTRRQAEKEKAKAAARAQTTEQVLTPGDIRAQNSGLMQARNDAGPALAYESSRLNIRLFDGSSIRNTFKATDTLEQVRKWINDNQEDCDDAYNIVQLIPSRTFTDESKMLRDLDLCPSATLVLKRAAMASSAYSGSEDGAIPTLLQYSKSALSLAGRMASSAYSTVSYYNPLASFESDGSSSSSSTRPRATDRASESAENSTNLE</sequence>
<dbReference type="Pfam" id="PF00789">
    <property type="entry name" value="UBX"/>
    <property type="match status" value="1"/>
</dbReference>